<feature type="transmembrane region" description="Helical" evidence="2">
    <location>
        <begin position="34"/>
        <end position="54"/>
    </location>
</feature>
<dbReference type="InterPro" id="IPR036249">
    <property type="entry name" value="Thioredoxin-like_sf"/>
</dbReference>
<name>A0A1H5TL96_9ACTN</name>
<proteinExistence type="predicted"/>
<dbReference type="RefSeq" id="WP_103883931.1">
    <property type="nucleotide sequence ID" value="NZ_FNVU01000001.1"/>
</dbReference>
<feature type="domain" description="Thioredoxin-like fold" evidence="3">
    <location>
        <begin position="84"/>
        <end position="253"/>
    </location>
</feature>
<dbReference type="GO" id="GO:0016853">
    <property type="term" value="F:isomerase activity"/>
    <property type="evidence" value="ECO:0007669"/>
    <property type="project" value="UniProtKB-KW"/>
</dbReference>
<keyword evidence="2" id="KW-0812">Transmembrane</keyword>
<protein>
    <submittedName>
        <fullName evidence="4">Protein-disulfide isomerase</fullName>
    </submittedName>
</protein>
<feature type="region of interest" description="Disordered" evidence="1">
    <location>
        <begin position="1"/>
        <end position="20"/>
    </location>
</feature>
<dbReference type="InterPro" id="IPR012336">
    <property type="entry name" value="Thioredoxin-like_fold"/>
</dbReference>
<keyword evidence="5" id="KW-1185">Reference proteome</keyword>
<keyword evidence="4" id="KW-0413">Isomerase</keyword>
<keyword evidence="2" id="KW-1133">Transmembrane helix</keyword>
<dbReference type="Pfam" id="PF13462">
    <property type="entry name" value="Thioredoxin_4"/>
    <property type="match status" value="1"/>
</dbReference>
<dbReference type="Proteomes" id="UP000236754">
    <property type="component" value="Unassembled WGS sequence"/>
</dbReference>
<evidence type="ECO:0000313" key="4">
    <source>
        <dbReference type="EMBL" id="SEF63546.1"/>
    </source>
</evidence>
<dbReference type="EMBL" id="FNVU01000001">
    <property type="protein sequence ID" value="SEF63546.1"/>
    <property type="molecule type" value="Genomic_DNA"/>
</dbReference>
<sequence>MSSRNSKTNKAAARERLRAQREKEVKRAKVRRQIIVGVGVVVVLAAAGGIAVAVNNATKPSKPSKWTAAAKDPLVKPANTSGTNGTVITLGDASNKNTVEEWEDMRCPYCAAYEQESGAAVLQGVTDGKYKIVLHMGTFLDTNLGGTGSKQALSALGAALNVSPSAFEQFHTLLYSKAVHPDETKDTFSDPAKLISIAQKVPALKGNTKFSDAVTKGTFDKWALDTSSVFEKYLDNKSINGTPTVHVNGKNVDVNGVPVATVTSGIQADLT</sequence>
<gene>
    <name evidence="4" type="ORF">SAMN05216223_101571</name>
</gene>
<organism evidence="4 5">
    <name type="scientific">Actinacidiphila yanglinensis</name>
    <dbReference type="NCBI Taxonomy" id="310779"/>
    <lineage>
        <taxon>Bacteria</taxon>
        <taxon>Bacillati</taxon>
        <taxon>Actinomycetota</taxon>
        <taxon>Actinomycetes</taxon>
        <taxon>Kitasatosporales</taxon>
        <taxon>Streptomycetaceae</taxon>
        <taxon>Actinacidiphila</taxon>
    </lineage>
</organism>
<dbReference type="AlphaFoldDB" id="A0A1H5TL96"/>
<reference evidence="4 5" key="1">
    <citation type="submission" date="2016-10" db="EMBL/GenBank/DDBJ databases">
        <authorList>
            <person name="de Groot N.N."/>
        </authorList>
    </citation>
    <scope>NUCLEOTIDE SEQUENCE [LARGE SCALE GENOMIC DNA]</scope>
    <source>
        <strain evidence="4 5">CGMCC 4.2023</strain>
    </source>
</reference>
<dbReference type="CDD" id="cd02972">
    <property type="entry name" value="DsbA_family"/>
    <property type="match status" value="1"/>
</dbReference>
<evidence type="ECO:0000256" key="1">
    <source>
        <dbReference type="SAM" id="MobiDB-lite"/>
    </source>
</evidence>
<dbReference type="OrthoDB" id="4135024at2"/>
<evidence type="ECO:0000313" key="5">
    <source>
        <dbReference type="Proteomes" id="UP000236754"/>
    </source>
</evidence>
<dbReference type="Gene3D" id="3.40.30.10">
    <property type="entry name" value="Glutaredoxin"/>
    <property type="match status" value="1"/>
</dbReference>
<accession>A0A1H5TL96</accession>
<dbReference type="SUPFAM" id="SSF52833">
    <property type="entry name" value="Thioredoxin-like"/>
    <property type="match status" value="1"/>
</dbReference>
<evidence type="ECO:0000256" key="2">
    <source>
        <dbReference type="SAM" id="Phobius"/>
    </source>
</evidence>
<evidence type="ECO:0000259" key="3">
    <source>
        <dbReference type="Pfam" id="PF13462"/>
    </source>
</evidence>
<keyword evidence="2" id="KW-0472">Membrane</keyword>